<feature type="chain" id="PRO_5030100137" evidence="1">
    <location>
        <begin position="24"/>
        <end position="252"/>
    </location>
</feature>
<dbReference type="RefSeq" id="WP_133881781.1">
    <property type="nucleotide sequence ID" value="NZ_MWIN01000027.1"/>
</dbReference>
<name>A0A4S3K074_9GAMM</name>
<dbReference type="Proteomes" id="UP000295341">
    <property type="component" value="Unassembled WGS sequence"/>
</dbReference>
<gene>
    <name evidence="2" type="ORF">DFR24_2572</name>
</gene>
<dbReference type="AlphaFoldDB" id="A0A4S3K074"/>
<organism evidence="2 3">
    <name type="scientific">Panacagrimonas perspica</name>
    <dbReference type="NCBI Taxonomy" id="381431"/>
    <lineage>
        <taxon>Bacteria</taxon>
        <taxon>Pseudomonadati</taxon>
        <taxon>Pseudomonadota</taxon>
        <taxon>Gammaproteobacteria</taxon>
        <taxon>Nevskiales</taxon>
        <taxon>Nevskiaceae</taxon>
        <taxon>Panacagrimonas</taxon>
    </lineage>
</organism>
<evidence type="ECO:0000256" key="1">
    <source>
        <dbReference type="SAM" id="SignalP"/>
    </source>
</evidence>
<proteinExistence type="predicted"/>
<reference evidence="2 3" key="1">
    <citation type="submission" date="2019-03" db="EMBL/GenBank/DDBJ databases">
        <title>Genomic Encyclopedia of Type Strains, Phase IV (KMG-IV): sequencing the most valuable type-strain genomes for metagenomic binning, comparative biology and taxonomic classification.</title>
        <authorList>
            <person name="Goeker M."/>
        </authorList>
    </citation>
    <scope>NUCLEOTIDE SEQUENCE [LARGE SCALE GENOMIC DNA]</scope>
    <source>
        <strain evidence="2 3">DSM 26377</strain>
    </source>
</reference>
<evidence type="ECO:0000313" key="3">
    <source>
        <dbReference type="Proteomes" id="UP000295341"/>
    </source>
</evidence>
<evidence type="ECO:0000313" key="2">
    <source>
        <dbReference type="EMBL" id="TDU28207.1"/>
    </source>
</evidence>
<sequence>MNLFQRFVLASLPAALYAASAVAAPPLEVDQHFIHYSNCAEQTTLVTLPAVTLAGLLPAGFSFAPTEAGGQLAMVHVSGSTCSDDGDGKSVSDVLAFVEVIPPAELQEPGLGAYGIFLRGWVQNPKTAASFAAWGFGDLVSQATVSVTVKDLLGVRTGKTDASDARGGVSTRTTALGPEIAFAGARARLFHVKNGVVTAAIQGTYSPQKAKLGVGVMVQSGANFLPLPVNAAVVSHAWGYDLSVESVPVYGQ</sequence>
<dbReference type="EMBL" id="SOBT01000009">
    <property type="protein sequence ID" value="TDU28207.1"/>
    <property type="molecule type" value="Genomic_DNA"/>
</dbReference>
<protein>
    <submittedName>
        <fullName evidence="2">Uncharacterized protein</fullName>
    </submittedName>
</protein>
<accession>A0A4S3K074</accession>
<dbReference type="OrthoDB" id="9825473at2"/>
<feature type="signal peptide" evidence="1">
    <location>
        <begin position="1"/>
        <end position="23"/>
    </location>
</feature>
<keyword evidence="3" id="KW-1185">Reference proteome</keyword>
<keyword evidence="1" id="KW-0732">Signal</keyword>
<comment type="caution">
    <text evidence="2">The sequence shown here is derived from an EMBL/GenBank/DDBJ whole genome shotgun (WGS) entry which is preliminary data.</text>
</comment>